<name>A0A6M5YG36_9BACT</name>
<feature type="transmembrane region" description="Helical" evidence="2">
    <location>
        <begin position="161"/>
        <end position="183"/>
    </location>
</feature>
<feature type="transmembrane region" description="Helical" evidence="2">
    <location>
        <begin position="120"/>
        <end position="141"/>
    </location>
</feature>
<dbReference type="RefSeq" id="WP_171469267.1">
    <property type="nucleotide sequence ID" value="NZ_CP053452.2"/>
</dbReference>
<dbReference type="EMBL" id="CP053452">
    <property type="protein sequence ID" value="QJW92975.1"/>
    <property type="molecule type" value="Genomic_DNA"/>
</dbReference>
<dbReference type="Proteomes" id="UP000503447">
    <property type="component" value="Chromosome"/>
</dbReference>
<feature type="transmembrane region" description="Helical" evidence="2">
    <location>
        <begin position="247"/>
        <end position="272"/>
    </location>
</feature>
<dbReference type="KEGG" id="ftj:FTUN_0473"/>
<dbReference type="AlphaFoldDB" id="A0A6M5YG36"/>
<accession>A0A6M5YG36</accession>
<evidence type="ECO:0000313" key="4">
    <source>
        <dbReference type="Proteomes" id="UP000503447"/>
    </source>
</evidence>
<feature type="region of interest" description="Disordered" evidence="1">
    <location>
        <begin position="60"/>
        <end position="82"/>
    </location>
</feature>
<reference evidence="4" key="1">
    <citation type="submission" date="2020-05" db="EMBL/GenBank/DDBJ databases">
        <title>Frigoriglobus tundricola gen. nov., sp. nov., a psychrotolerant cellulolytic planctomycete of the family Gemmataceae with two divergent copies of 16S rRNA gene.</title>
        <authorList>
            <person name="Kulichevskaya I.S."/>
            <person name="Ivanova A.A."/>
            <person name="Naumoff D.G."/>
            <person name="Beletsky A.V."/>
            <person name="Rijpstra W.I.C."/>
            <person name="Sinninghe Damste J.S."/>
            <person name="Mardanov A.V."/>
            <person name="Ravin N.V."/>
            <person name="Dedysh S.N."/>
        </authorList>
    </citation>
    <scope>NUCLEOTIDE SEQUENCE [LARGE SCALE GENOMIC DNA]</scope>
    <source>
        <strain evidence="4">PL17</strain>
    </source>
</reference>
<evidence type="ECO:0000256" key="2">
    <source>
        <dbReference type="SAM" id="Phobius"/>
    </source>
</evidence>
<keyword evidence="2" id="KW-0812">Transmembrane</keyword>
<keyword evidence="4" id="KW-1185">Reference proteome</keyword>
<sequence length="357" mass="37233">MPLLIICSHCNHAVPSGDASPKRRVCPFCSRPLDAAVVEDADAENRRGQRKRRTRLVMTEAEAKAPVEEPRPEQEPVEVLPSEPDAVPASSALAVDPSGSGEALWKPLGHGAALIRAGFVIEWAAVSVFVAVVGAVLYLLAPDPRVPASVRTSAFHQEFRVLGPPLVLLLAFGLLVGGALVAVGRVLQALAPWDLPSGRSFRVTAVCELVHTLCALVFAWSALAVYLNLDTAAGGRASGTVWPLPVLVLGLASRVAADFATIVNFGFASAALPSESLRRRTAAVAVALTLFGTGWACVLAAGVAVGTVGDLVRSGEAADVTHFVGPSAMGYAGFTVYMLLGVALQRAARRAARARDA</sequence>
<keyword evidence="2" id="KW-1133">Transmembrane helix</keyword>
<keyword evidence="2" id="KW-0472">Membrane</keyword>
<proteinExistence type="predicted"/>
<feature type="transmembrane region" description="Helical" evidence="2">
    <location>
        <begin position="203"/>
        <end position="227"/>
    </location>
</feature>
<gene>
    <name evidence="3" type="ORF">FTUN_0473</name>
</gene>
<organism evidence="3 4">
    <name type="scientific">Frigoriglobus tundricola</name>
    <dbReference type="NCBI Taxonomy" id="2774151"/>
    <lineage>
        <taxon>Bacteria</taxon>
        <taxon>Pseudomonadati</taxon>
        <taxon>Planctomycetota</taxon>
        <taxon>Planctomycetia</taxon>
        <taxon>Gemmatales</taxon>
        <taxon>Gemmataceae</taxon>
        <taxon>Frigoriglobus</taxon>
    </lineage>
</organism>
<feature type="transmembrane region" description="Helical" evidence="2">
    <location>
        <begin position="328"/>
        <end position="348"/>
    </location>
</feature>
<evidence type="ECO:0000313" key="3">
    <source>
        <dbReference type="EMBL" id="QJW92975.1"/>
    </source>
</evidence>
<protein>
    <submittedName>
        <fullName evidence="3">Uncharacterized protein</fullName>
    </submittedName>
</protein>
<feature type="transmembrane region" description="Helical" evidence="2">
    <location>
        <begin position="284"/>
        <end position="308"/>
    </location>
</feature>
<evidence type="ECO:0000256" key="1">
    <source>
        <dbReference type="SAM" id="MobiDB-lite"/>
    </source>
</evidence>
<feature type="compositionally biased region" description="Basic and acidic residues" evidence="1">
    <location>
        <begin position="61"/>
        <end position="74"/>
    </location>
</feature>